<feature type="compositionally biased region" description="Basic and acidic residues" evidence="1">
    <location>
        <begin position="54"/>
        <end position="67"/>
    </location>
</feature>
<gene>
    <name evidence="2" type="ORF">BDN71DRAFT_1455527</name>
</gene>
<feature type="region of interest" description="Disordered" evidence="1">
    <location>
        <begin position="47"/>
        <end position="78"/>
    </location>
</feature>
<evidence type="ECO:0000256" key="1">
    <source>
        <dbReference type="SAM" id="MobiDB-lite"/>
    </source>
</evidence>
<sequence>MGIHTVYNARLASKFTSYAAGATRTFRRQEEKRTKWAADFTHFRAGNKANASKAECEPREGDHEERTSGLAQSEARAK</sequence>
<dbReference type="AlphaFoldDB" id="A0A9P5ZNE9"/>
<feature type="non-terminal residue" evidence="2">
    <location>
        <position position="78"/>
    </location>
</feature>
<keyword evidence="3" id="KW-1185">Reference proteome</keyword>
<organism evidence="2 3">
    <name type="scientific">Pleurotus eryngii</name>
    <name type="common">Boletus of the steppes</name>
    <dbReference type="NCBI Taxonomy" id="5323"/>
    <lineage>
        <taxon>Eukaryota</taxon>
        <taxon>Fungi</taxon>
        <taxon>Dikarya</taxon>
        <taxon>Basidiomycota</taxon>
        <taxon>Agaricomycotina</taxon>
        <taxon>Agaricomycetes</taxon>
        <taxon>Agaricomycetidae</taxon>
        <taxon>Agaricales</taxon>
        <taxon>Pleurotineae</taxon>
        <taxon>Pleurotaceae</taxon>
        <taxon>Pleurotus</taxon>
    </lineage>
</organism>
<dbReference type="EMBL" id="MU154659">
    <property type="protein sequence ID" value="KAF9489810.1"/>
    <property type="molecule type" value="Genomic_DNA"/>
</dbReference>
<evidence type="ECO:0000313" key="2">
    <source>
        <dbReference type="EMBL" id="KAF9489810.1"/>
    </source>
</evidence>
<dbReference type="Proteomes" id="UP000807025">
    <property type="component" value="Unassembled WGS sequence"/>
</dbReference>
<reference evidence="2" key="1">
    <citation type="submission" date="2020-11" db="EMBL/GenBank/DDBJ databases">
        <authorList>
            <consortium name="DOE Joint Genome Institute"/>
            <person name="Ahrendt S."/>
            <person name="Riley R."/>
            <person name="Andreopoulos W."/>
            <person name="Labutti K."/>
            <person name="Pangilinan J."/>
            <person name="Ruiz-Duenas F.J."/>
            <person name="Barrasa J.M."/>
            <person name="Sanchez-Garcia M."/>
            <person name="Camarero S."/>
            <person name="Miyauchi S."/>
            <person name="Serrano A."/>
            <person name="Linde D."/>
            <person name="Babiker R."/>
            <person name="Drula E."/>
            <person name="Ayuso-Fernandez I."/>
            <person name="Pacheco R."/>
            <person name="Padilla G."/>
            <person name="Ferreira P."/>
            <person name="Barriuso J."/>
            <person name="Kellner H."/>
            <person name="Castanera R."/>
            <person name="Alfaro M."/>
            <person name="Ramirez L."/>
            <person name="Pisabarro A.G."/>
            <person name="Kuo A."/>
            <person name="Tritt A."/>
            <person name="Lipzen A."/>
            <person name="He G."/>
            <person name="Yan M."/>
            <person name="Ng V."/>
            <person name="Cullen D."/>
            <person name="Martin F."/>
            <person name="Rosso M.-N."/>
            <person name="Henrissat B."/>
            <person name="Hibbett D."/>
            <person name="Martinez A.T."/>
            <person name="Grigoriev I.V."/>
        </authorList>
    </citation>
    <scope>NUCLEOTIDE SEQUENCE</scope>
    <source>
        <strain evidence="2">ATCC 90797</strain>
    </source>
</reference>
<comment type="caution">
    <text evidence="2">The sequence shown here is derived from an EMBL/GenBank/DDBJ whole genome shotgun (WGS) entry which is preliminary data.</text>
</comment>
<accession>A0A9P5ZNE9</accession>
<name>A0A9P5ZNE9_PLEER</name>
<protein>
    <submittedName>
        <fullName evidence="2">Uncharacterized protein</fullName>
    </submittedName>
</protein>
<evidence type="ECO:0000313" key="3">
    <source>
        <dbReference type="Proteomes" id="UP000807025"/>
    </source>
</evidence>
<proteinExistence type="predicted"/>